<gene>
    <name evidence="1" type="ORF">OS493_007539</name>
</gene>
<dbReference type="Proteomes" id="UP001163046">
    <property type="component" value="Unassembled WGS sequence"/>
</dbReference>
<evidence type="ECO:0000313" key="1">
    <source>
        <dbReference type="EMBL" id="KAJ7374433.1"/>
    </source>
</evidence>
<name>A0A9W9Z312_9CNID</name>
<evidence type="ECO:0000313" key="2">
    <source>
        <dbReference type="Proteomes" id="UP001163046"/>
    </source>
</evidence>
<keyword evidence="2" id="KW-1185">Reference proteome</keyword>
<dbReference type="AlphaFoldDB" id="A0A9W9Z312"/>
<dbReference type="EMBL" id="MU826828">
    <property type="protein sequence ID" value="KAJ7374433.1"/>
    <property type="molecule type" value="Genomic_DNA"/>
</dbReference>
<proteinExistence type="predicted"/>
<protein>
    <submittedName>
        <fullName evidence="1">Uncharacterized protein</fullName>
    </submittedName>
</protein>
<organism evidence="1 2">
    <name type="scientific">Desmophyllum pertusum</name>
    <dbReference type="NCBI Taxonomy" id="174260"/>
    <lineage>
        <taxon>Eukaryota</taxon>
        <taxon>Metazoa</taxon>
        <taxon>Cnidaria</taxon>
        <taxon>Anthozoa</taxon>
        <taxon>Hexacorallia</taxon>
        <taxon>Scleractinia</taxon>
        <taxon>Caryophylliina</taxon>
        <taxon>Caryophylliidae</taxon>
        <taxon>Desmophyllum</taxon>
    </lineage>
</organism>
<reference evidence="1" key="1">
    <citation type="submission" date="2023-01" db="EMBL/GenBank/DDBJ databases">
        <title>Genome assembly of the deep-sea coral Lophelia pertusa.</title>
        <authorList>
            <person name="Herrera S."/>
            <person name="Cordes E."/>
        </authorList>
    </citation>
    <scope>NUCLEOTIDE SEQUENCE</scope>
    <source>
        <strain evidence="1">USNM1676648</strain>
        <tissue evidence="1">Polyp</tissue>
    </source>
</reference>
<dbReference type="OrthoDB" id="5955925at2759"/>
<sequence>MEPGVYKLLIYLDYSLCDGFKDPPLDWFIKGNAQGKYQKDGLLGTLDEYLRQPLLKNGSHLKINVTQAEMNMTLADKIRQELCPYSCNHLWDGFARWTDDTWRPYLDELYNWSLPASSHRSNGTLWVYGDSLGLRLFGSLNSRVLCKKLFLKCRNSYNWLYPLTNEALSKKQNDDLDFMPEKVLEAIRSVLGRPEMQLQDSVLLLNLGLHYPVSVNFTAYQRVMADVIHILKETEVNS</sequence>
<accession>A0A9W9Z312</accession>
<comment type="caution">
    <text evidence="1">The sequence shown here is derived from an EMBL/GenBank/DDBJ whole genome shotgun (WGS) entry which is preliminary data.</text>
</comment>